<evidence type="ECO:0000313" key="3">
    <source>
        <dbReference type="Proteomes" id="UP000324222"/>
    </source>
</evidence>
<evidence type="ECO:0000313" key="2">
    <source>
        <dbReference type="EMBL" id="MPD06077.1"/>
    </source>
</evidence>
<comment type="caution">
    <text evidence="2">The sequence shown here is derived from an EMBL/GenBank/DDBJ whole genome shotgun (WGS) entry which is preliminary data.</text>
</comment>
<feature type="chain" id="PRO_5023040829" description="Secreted protein" evidence="1">
    <location>
        <begin position="17"/>
        <end position="75"/>
    </location>
</feature>
<evidence type="ECO:0000256" key="1">
    <source>
        <dbReference type="SAM" id="SignalP"/>
    </source>
</evidence>
<proteinExistence type="predicted"/>
<reference evidence="2 3" key="1">
    <citation type="submission" date="2019-05" db="EMBL/GenBank/DDBJ databases">
        <title>Another draft genome of Portunus trituberculatus and its Hox gene families provides insights of decapod evolution.</title>
        <authorList>
            <person name="Jeong J.-H."/>
            <person name="Song I."/>
            <person name="Kim S."/>
            <person name="Choi T."/>
            <person name="Kim D."/>
            <person name="Ryu S."/>
            <person name="Kim W."/>
        </authorList>
    </citation>
    <scope>NUCLEOTIDE SEQUENCE [LARGE SCALE GENOMIC DNA]</scope>
    <source>
        <tissue evidence="2">Muscle</tissue>
    </source>
</reference>
<organism evidence="2 3">
    <name type="scientific">Portunus trituberculatus</name>
    <name type="common">Swimming crab</name>
    <name type="synonym">Neptunus trituberculatus</name>
    <dbReference type="NCBI Taxonomy" id="210409"/>
    <lineage>
        <taxon>Eukaryota</taxon>
        <taxon>Metazoa</taxon>
        <taxon>Ecdysozoa</taxon>
        <taxon>Arthropoda</taxon>
        <taxon>Crustacea</taxon>
        <taxon>Multicrustacea</taxon>
        <taxon>Malacostraca</taxon>
        <taxon>Eumalacostraca</taxon>
        <taxon>Eucarida</taxon>
        <taxon>Decapoda</taxon>
        <taxon>Pleocyemata</taxon>
        <taxon>Brachyura</taxon>
        <taxon>Eubrachyura</taxon>
        <taxon>Portunoidea</taxon>
        <taxon>Portunidae</taxon>
        <taxon>Portuninae</taxon>
        <taxon>Portunus</taxon>
    </lineage>
</organism>
<sequence length="75" mass="7902">MFLSFFLFLGRSTLLARTIIQISFMSPPPSFPSYPLPSSYPSPHSSGFGSDKALSGLGLMGSAGARTGLCGLSWV</sequence>
<accession>A0A5B7KH30</accession>
<name>A0A5B7KH30_PORTR</name>
<dbReference type="Proteomes" id="UP000324222">
    <property type="component" value="Unassembled WGS sequence"/>
</dbReference>
<dbReference type="AlphaFoldDB" id="A0A5B7KH30"/>
<protein>
    <recommendedName>
        <fullName evidence="4">Secreted protein</fullName>
    </recommendedName>
</protein>
<feature type="signal peptide" evidence="1">
    <location>
        <begin position="1"/>
        <end position="16"/>
    </location>
</feature>
<keyword evidence="1" id="KW-0732">Signal</keyword>
<keyword evidence="3" id="KW-1185">Reference proteome</keyword>
<gene>
    <name evidence="2" type="ORF">E2C01_101860</name>
</gene>
<evidence type="ECO:0008006" key="4">
    <source>
        <dbReference type="Google" id="ProtNLM"/>
    </source>
</evidence>
<dbReference type="EMBL" id="VSRR010149316">
    <property type="protein sequence ID" value="MPD06077.1"/>
    <property type="molecule type" value="Genomic_DNA"/>
</dbReference>